<accession>A0A212JZ54</accession>
<dbReference type="UniPathway" id="UPA00392"/>
<comment type="subcellular location">
    <subcellularLocation>
        <location evidence="1 13">Cytoplasm</location>
    </subcellularLocation>
</comment>
<evidence type="ECO:0000256" key="2">
    <source>
        <dbReference type="ARBA" id="ARBA00004691"/>
    </source>
</evidence>
<dbReference type="GO" id="GO:0005737">
    <property type="term" value="C:cytoplasm"/>
    <property type="evidence" value="ECO:0007669"/>
    <property type="project" value="UniProtKB-SubCell"/>
</dbReference>
<evidence type="ECO:0000256" key="3">
    <source>
        <dbReference type="ARBA" id="ARBA00011245"/>
    </source>
</evidence>
<evidence type="ECO:0000256" key="6">
    <source>
        <dbReference type="ARBA" id="ARBA00022691"/>
    </source>
</evidence>
<dbReference type="FunFam" id="3.40.1780.10:FF:000001">
    <property type="entry name" value="S-adenosylmethionine:tRNA ribosyltransferase-isomerase"/>
    <property type="match status" value="1"/>
</dbReference>
<comment type="similarity">
    <text evidence="9 13">Belongs to the QueA family.</text>
</comment>
<dbReference type="Gene3D" id="3.40.1780.10">
    <property type="entry name" value="QueA-like"/>
    <property type="match status" value="2"/>
</dbReference>
<evidence type="ECO:0000256" key="8">
    <source>
        <dbReference type="ARBA" id="ARBA00052751"/>
    </source>
</evidence>
<evidence type="ECO:0000256" key="13">
    <source>
        <dbReference type="HAMAP-Rule" id="MF_00113"/>
    </source>
</evidence>
<keyword evidence="14" id="KW-0413">Isomerase</keyword>
<dbReference type="SUPFAM" id="SSF111337">
    <property type="entry name" value="QueA-like"/>
    <property type="match status" value="1"/>
</dbReference>
<dbReference type="InterPro" id="IPR042119">
    <property type="entry name" value="QueA_dom2"/>
</dbReference>
<dbReference type="PANTHER" id="PTHR30307:SF0">
    <property type="entry name" value="S-ADENOSYLMETHIONINE:TRNA RIBOSYLTRANSFERASE-ISOMERASE"/>
    <property type="match status" value="1"/>
</dbReference>
<protein>
    <recommendedName>
        <fullName evidence="11 13">S-adenosylmethionine:tRNA ribosyltransferase-isomerase</fullName>
        <ecNumber evidence="10 13">2.4.99.17</ecNumber>
    </recommendedName>
    <alternativeName>
        <fullName evidence="12 13">Queuosine biosynthesis protein QueA</fullName>
    </alternativeName>
</protein>
<comment type="catalytic activity">
    <reaction evidence="8 13">
        <text>7-aminomethyl-7-carbaguanosine(34) in tRNA + S-adenosyl-L-methionine = epoxyqueuosine(34) in tRNA + adenine + L-methionine + 2 H(+)</text>
        <dbReference type="Rhea" id="RHEA:32155"/>
        <dbReference type="Rhea" id="RHEA-COMP:10342"/>
        <dbReference type="Rhea" id="RHEA-COMP:18582"/>
        <dbReference type="ChEBI" id="CHEBI:15378"/>
        <dbReference type="ChEBI" id="CHEBI:16708"/>
        <dbReference type="ChEBI" id="CHEBI:57844"/>
        <dbReference type="ChEBI" id="CHEBI:59789"/>
        <dbReference type="ChEBI" id="CHEBI:82833"/>
        <dbReference type="ChEBI" id="CHEBI:194443"/>
        <dbReference type="EC" id="2.4.99.17"/>
    </reaction>
</comment>
<keyword evidence="6 13" id="KW-0949">S-adenosyl-L-methionine</keyword>
<dbReference type="GO" id="GO:0051075">
    <property type="term" value="F:S-adenosylmethionine:tRNA ribosyltransferase-isomerase activity"/>
    <property type="evidence" value="ECO:0007669"/>
    <property type="project" value="UniProtKB-EC"/>
</dbReference>
<evidence type="ECO:0000256" key="10">
    <source>
        <dbReference type="ARBA" id="ARBA00066503"/>
    </source>
</evidence>
<comment type="function">
    <text evidence="13">Transfers and isomerizes the ribose moiety from AdoMet to the 7-aminomethyl group of 7-deazaguanine (preQ1-tRNA) to give epoxyqueuosine (oQ-tRNA).</text>
</comment>
<evidence type="ECO:0000256" key="7">
    <source>
        <dbReference type="ARBA" id="ARBA00022785"/>
    </source>
</evidence>
<comment type="pathway">
    <text evidence="2 13">tRNA modification; tRNA-queuosine biosynthesis.</text>
</comment>
<dbReference type="NCBIfam" id="NF001140">
    <property type="entry name" value="PRK00147.1"/>
    <property type="match status" value="1"/>
</dbReference>
<name>A0A212JZ54_9DELT</name>
<dbReference type="PANTHER" id="PTHR30307">
    <property type="entry name" value="S-ADENOSYLMETHIONINE:TRNA RIBOSYLTRANSFERASE-ISOMERASE"/>
    <property type="match status" value="1"/>
</dbReference>
<dbReference type="NCBIfam" id="TIGR00113">
    <property type="entry name" value="queA"/>
    <property type="match status" value="1"/>
</dbReference>
<evidence type="ECO:0000256" key="4">
    <source>
        <dbReference type="ARBA" id="ARBA00022490"/>
    </source>
</evidence>
<dbReference type="EMBL" id="FLUQ01000002">
    <property type="protein sequence ID" value="SBW04751.1"/>
    <property type="molecule type" value="Genomic_DNA"/>
</dbReference>
<dbReference type="GO" id="GO:0008616">
    <property type="term" value="P:tRNA queuosine(34) biosynthetic process"/>
    <property type="evidence" value="ECO:0007669"/>
    <property type="project" value="UniProtKB-UniRule"/>
</dbReference>
<gene>
    <name evidence="13 14" type="primary">queA</name>
    <name evidence="14" type="ORF">KL86DPRO_20369</name>
</gene>
<dbReference type="InterPro" id="IPR042118">
    <property type="entry name" value="QueA_dom1"/>
</dbReference>
<evidence type="ECO:0000256" key="11">
    <source>
        <dbReference type="ARBA" id="ARBA00069325"/>
    </source>
</evidence>
<comment type="subunit">
    <text evidence="3 13">Monomer.</text>
</comment>
<proteinExistence type="inferred from homology"/>
<keyword evidence="5 13" id="KW-0808">Transferase</keyword>
<keyword evidence="14" id="KW-0328">Glycosyltransferase</keyword>
<dbReference type="Pfam" id="PF02547">
    <property type="entry name" value="Queuosine_synth"/>
    <property type="match status" value="1"/>
</dbReference>
<keyword evidence="7 13" id="KW-0671">Queuosine biosynthesis</keyword>
<dbReference type="Gene3D" id="2.40.10.240">
    <property type="entry name" value="QueA-like"/>
    <property type="match status" value="1"/>
</dbReference>
<dbReference type="InterPro" id="IPR003699">
    <property type="entry name" value="QueA"/>
</dbReference>
<dbReference type="HAMAP" id="MF_00113">
    <property type="entry name" value="QueA"/>
    <property type="match status" value="1"/>
</dbReference>
<evidence type="ECO:0000256" key="12">
    <source>
        <dbReference type="ARBA" id="ARBA00076160"/>
    </source>
</evidence>
<reference evidence="14" key="1">
    <citation type="submission" date="2016-04" db="EMBL/GenBank/DDBJ databases">
        <authorList>
            <person name="Evans L.H."/>
            <person name="Alamgir A."/>
            <person name="Owens N."/>
            <person name="Weber N.D."/>
            <person name="Virtaneva K."/>
            <person name="Barbian K."/>
            <person name="Babar A."/>
            <person name="Rosenke K."/>
        </authorList>
    </citation>
    <scope>NUCLEOTIDE SEQUENCE</scope>
    <source>
        <strain evidence="14">86</strain>
    </source>
</reference>
<dbReference type="EC" id="2.4.99.17" evidence="10 13"/>
<evidence type="ECO:0000256" key="5">
    <source>
        <dbReference type="ARBA" id="ARBA00022679"/>
    </source>
</evidence>
<sequence>MTRFMPETGPEDVLLSSYRFALPEELIAQEPSRRRDASRLMVLDRAANTLTDAVFADLAAYLTPGVIVVNNSRVVPARVLGSRPSGGRVEFLLTTPLPHIVPEAVPHTAGEDLWQATVSCLLKSSKKVPVNETITLGKSFSATVLERGEYGQCLAKLIWRGSLPDRLLSEGVMPLPPYIKRPQSADDAERYQTVYAQPEKAGSIAAPTAGLHFTPAVKQALIDAGFTWAEVTLYVGYGTFSPVRCDDIRDHQMHKEYCEVPEETAKIIAEARRQGRPITAVGTTAARTLEGVARQHGSVVPFKGWTDIFLYPGKTMKVVDHLLTNFHLPESTLLMLISAFAGRERVLEAYAKAVAERYRFFSYGDAMLIL</sequence>
<evidence type="ECO:0000256" key="9">
    <source>
        <dbReference type="ARBA" id="ARBA00061210"/>
    </source>
</evidence>
<evidence type="ECO:0000313" key="14">
    <source>
        <dbReference type="EMBL" id="SBW04751.1"/>
    </source>
</evidence>
<evidence type="ECO:0000256" key="1">
    <source>
        <dbReference type="ARBA" id="ARBA00004496"/>
    </source>
</evidence>
<keyword evidence="4 13" id="KW-0963">Cytoplasm</keyword>
<dbReference type="AlphaFoldDB" id="A0A212JZ54"/>
<dbReference type="InterPro" id="IPR036100">
    <property type="entry name" value="QueA_sf"/>
</dbReference>
<organism evidence="14">
    <name type="scientific">uncultured delta proteobacterium</name>
    <dbReference type="NCBI Taxonomy" id="34034"/>
    <lineage>
        <taxon>Bacteria</taxon>
        <taxon>Deltaproteobacteria</taxon>
        <taxon>environmental samples</taxon>
    </lineage>
</organism>